<dbReference type="Gene3D" id="2.40.128.600">
    <property type="match status" value="1"/>
</dbReference>
<dbReference type="Pfam" id="PF11954">
    <property type="entry name" value="DUF3471"/>
    <property type="match status" value="1"/>
</dbReference>
<dbReference type="Pfam" id="PF00144">
    <property type="entry name" value="Beta-lactamase"/>
    <property type="match status" value="1"/>
</dbReference>
<organism evidence="4">
    <name type="scientific">Pseudidiomarina sp. PP-1MA</name>
    <dbReference type="NCBI Taxonomy" id="3237706"/>
    <lineage>
        <taxon>Bacteria</taxon>
        <taxon>Pseudomonadati</taxon>
        <taxon>Pseudomonadota</taxon>
        <taxon>Gammaproteobacteria</taxon>
        <taxon>Alteromonadales</taxon>
        <taxon>Idiomarinaceae</taxon>
        <taxon>Pseudidiomarina</taxon>
    </lineage>
</organism>
<feature type="signal peptide" evidence="1">
    <location>
        <begin position="1"/>
        <end position="34"/>
    </location>
</feature>
<dbReference type="PANTHER" id="PTHR46825">
    <property type="entry name" value="D-ALANYL-D-ALANINE-CARBOXYPEPTIDASE/ENDOPEPTIDASE AMPH"/>
    <property type="match status" value="1"/>
</dbReference>
<reference evidence="4" key="1">
    <citation type="submission" date="2024-07" db="EMBL/GenBank/DDBJ databases">
        <title>Whole genome sequence of bacterial strains from algal surface.</title>
        <authorList>
            <person name="Kumar P."/>
        </authorList>
    </citation>
    <scope>NUCLEOTIDE SEQUENCE</scope>
    <source>
        <strain evidence="4">PP-1MA</strain>
    </source>
</reference>
<dbReference type="InterPro" id="IPR021860">
    <property type="entry name" value="Peptidase_S12_Pab87-rel_C"/>
</dbReference>
<evidence type="ECO:0000313" key="4">
    <source>
        <dbReference type="EMBL" id="XDV09687.1"/>
    </source>
</evidence>
<feature type="domain" description="Peptidase S12 Pab87-related C-terminal" evidence="3">
    <location>
        <begin position="431"/>
        <end position="533"/>
    </location>
</feature>
<dbReference type="InterPro" id="IPR001466">
    <property type="entry name" value="Beta-lactam-related"/>
</dbReference>
<evidence type="ECO:0000256" key="1">
    <source>
        <dbReference type="SAM" id="SignalP"/>
    </source>
</evidence>
<dbReference type="PANTHER" id="PTHR46825:SF15">
    <property type="entry name" value="BETA-LACTAMASE-RELATED DOMAIN-CONTAINING PROTEIN"/>
    <property type="match status" value="1"/>
</dbReference>
<evidence type="ECO:0000259" key="3">
    <source>
        <dbReference type="Pfam" id="PF11954"/>
    </source>
</evidence>
<feature type="domain" description="Beta-lactamase-related" evidence="2">
    <location>
        <begin position="66"/>
        <end position="385"/>
    </location>
</feature>
<keyword evidence="1" id="KW-0732">Signal</keyword>
<gene>
    <name evidence="4" type="ORF">AB8S08_00330</name>
</gene>
<dbReference type="SUPFAM" id="SSF56601">
    <property type="entry name" value="beta-lactamase/transpeptidase-like"/>
    <property type="match status" value="1"/>
</dbReference>
<dbReference type="InterPro" id="IPR050491">
    <property type="entry name" value="AmpC-like"/>
</dbReference>
<feature type="chain" id="PRO_5044332777" evidence="1">
    <location>
        <begin position="35"/>
        <end position="536"/>
    </location>
</feature>
<protein>
    <submittedName>
        <fullName evidence="4">Serine hydrolase</fullName>
    </submittedName>
</protein>
<dbReference type="AlphaFoldDB" id="A0AB39X8K8"/>
<dbReference type="Gene3D" id="3.40.710.10">
    <property type="entry name" value="DD-peptidase/beta-lactamase superfamily"/>
    <property type="match status" value="1"/>
</dbReference>
<dbReference type="GO" id="GO:0016787">
    <property type="term" value="F:hydrolase activity"/>
    <property type="evidence" value="ECO:0007669"/>
    <property type="project" value="UniProtKB-KW"/>
</dbReference>
<proteinExistence type="predicted"/>
<dbReference type="InterPro" id="IPR012338">
    <property type="entry name" value="Beta-lactam/transpept-like"/>
</dbReference>
<sequence length="536" mass="58109">MKQTSVVKLSQQLKPTVLALALLMMPSLSSYAQATDTLANTAVEAEKPALAEHIRATAAASLPAFNVPGMAVVAVHQGKVVLAEGFGIRDLESQLPVTKETLFGVASHTKAFTAAALATLVDQGKVSWDDPVIKHLPEFKLADAHLSAQLTLRDLLSHRTGLGLGAGDLMIWPNTDKTTADLLAGLAHVPIAHGLRERFDYNNLMFIVAGEVIARVSGMSYADYLAETFFKPLNMNNTHVGFSTIPANNTNFAVGTIEAQGQLHRFALDYLEDFGAAGAIASNAEDFAQWLLTLLNHGVSPAGEQLISERNVQAMWQVTTPLGVPPAAAAQGTHFRGYGLGWFVKNYHGVKHVSHSGGILGMLSLTTLIPEHDFAITVISNQQAFGALTAVTEEALELVLDLPDKDWVASEQAKYDDMIQAKAEFTLPAPSTTRAALDLASYSGTYRDAWYGDVNISVNDDQLAISFAHTPMLQGQLEHYSGDTFVIRWHEPLLEADAFIDFSVNREQQVTGARLEAVADFTDFSFDFHNLRLVKQ</sequence>
<keyword evidence="4" id="KW-0378">Hydrolase</keyword>
<evidence type="ECO:0000259" key="2">
    <source>
        <dbReference type="Pfam" id="PF00144"/>
    </source>
</evidence>
<accession>A0AB39X8K8</accession>
<dbReference type="EMBL" id="CP165718">
    <property type="protein sequence ID" value="XDV09687.1"/>
    <property type="molecule type" value="Genomic_DNA"/>
</dbReference>
<name>A0AB39X8K8_9GAMM</name>